<dbReference type="GO" id="GO:0060271">
    <property type="term" value="P:cilium assembly"/>
    <property type="evidence" value="ECO:0007669"/>
    <property type="project" value="TreeGrafter"/>
</dbReference>
<keyword evidence="11" id="KW-1185">Reference proteome</keyword>
<keyword evidence="4" id="KW-0963">Cytoplasm</keyword>
<feature type="signal peptide" evidence="8">
    <location>
        <begin position="1"/>
        <end position="16"/>
    </location>
</feature>
<dbReference type="InterPro" id="IPR006606">
    <property type="entry name" value="BBL5"/>
</dbReference>
<evidence type="ECO:0000256" key="3">
    <source>
        <dbReference type="ARBA" id="ARBA00005822"/>
    </source>
</evidence>
<dbReference type="EMBL" id="CAJNJA010057419">
    <property type="protein sequence ID" value="CAE7862106.1"/>
    <property type="molecule type" value="Genomic_DNA"/>
</dbReference>
<feature type="domain" description="BBSome complex member BBS5 PH" evidence="9">
    <location>
        <begin position="252"/>
        <end position="306"/>
    </location>
</feature>
<dbReference type="InterPro" id="IPR008265">
    <property type="entry name" value="Lipase_GDSL_AS"/>
</dbReference>
<sequence>MGPWLALSLALDLVTCFLHSPEIPRSNATILAFGDSLTAAGAGSIPYGVFLAEILGVRVEVLGVWGETSEHRGLRMRQRIVSFHGARAPSDLPDVVLLLGGTNDLSQAMHELAASWGAVVGVLALPRFVNPKVGSARKLFAVNHALAELEQNYRFPSFFVNLSEVSSRHLYDGLHFTSDGYLIMAEMIAQKVGQMAADPSLRHDVLSMFGFGAASKASGTMSAPDQLQEEVWQDREIKFDQMPQLLKLRKGEFQIDSINSVEDTKGNNGERGILIVTNLRLIWTSAKYARTNLSIGFNCVSSVNIRTVNSKLRGNSQALYVMTRFNSTRFEFIFTSLVKHSPRLFTTVQAVFKSYETTKLYRDLKLRGAIIRDKELVMLPNEQVYEKINGIWNLSSDQGNLGTFIITSVRTVWFAVLAENFNVSIPYLQMKSINVRNSKFGQALVIETTASSGGYILGFRADPVEHLEEVYTQIHNLWKIFSVTPIFGVEFSVEDKQSDGKENFVPRQEDDVQIMEGDDIEPCLLYQPDGEKEIDREPIYNNELGLAVERLKEGSTIQQLWQIARLKPGVADPSFTILPEKSSGLFIVVAGCQLHLHWRWHWHRGQPSRGLHRYKDHSQVESRKVLSRQVLFSMYSPDGLR</sequence>
<dbReference type="InterPro" id="IPR014003">
    <property type="entry name" value="BBS5_PH"/>
</dbReference>
<keyword evidence="8" id="KW-0732">Signal</keyword>
<evidence type="ECO:0000256" key="5">
    <source>
        <dbReference type="ARBA" id="ARBA00023069"/>
    </source>
</evidence>
<dbReference type="GO" id="GO:0034464">
    <property type="term" value="C:BBSome"/>
    <property type="evidence" value="ECO:0007669"/>
    <property type="project" value="InterPro"/>
</dbReference>
<name>A0A813AAF3_9DINO</name>
<comment type="similarity">
    <text evidence="3">Belongs to the BBS5 family.</text>
</comment>
<dbReference type="Pfam" id="PF07289">
    <property type="entry name" value="BBL5"/>
    <property type="match status" value="1"/>
</dbReference>
<comment type="subcellular location">
    <subcellularLocation>
        <location evidence="1">Cell projection</location>
        <location evidence="1">Cilium</location>
    </subcellularLocation>
    <subcellularLocation>
        <location evidence="2">Cytoplasm</location>
        <location evidence="2">Cytoskeleton</location>
    </subcellularLocation>
</comment>
<dbReference type="PANTHER" id="PTHR21351">
    <property type="entry name" value="BARDET-BIEDL SYNDROME PROTEIN 5"/>
    <property type="match status" value="1"/>
</dbReference>
<dbReference type="SUPFAM" id="SSF52266">
    <property type="entry name" value="SGNH hydrolase"/>
    <property type="match status" value="1"/>
</dbReference>
<dbReference type="PANTHER" id="PTHR21351:SF0">
    <property type="entry name" value="BARDET-BIEDL SYNDROME 5 PROTEIN"/>
    <property type="match status" value="1"/>
</dbReference>
<keyword evidence="5" id="KW-0969">Cilium</keyword>
<dbReference type="Gene3D" id="3.40.50.1110">
    <property type="entry name" value="SGNH hydrolase"/>
    <property type="match status" value="1"/>
</dbReference>
<dbReference type="AlphaFoldDB" id="A0A813AAF3"/>
<dbReference type="Proteomes" id="UP000601435">
    <property type="component" value="Unassembled WGS sequence"/>
</dbReference>
<evidence type="ECO:0000313" key="10">
    <source>
        <dbReference type="EMBL" id="CAE7862106.1"/>
    </source>
</evidence>
<comment type="caution">
    <text evidence="10">The sequence shown here is derived from an EMBL/GenBank/DDBJ whole genome shotgun (WGS) entry which is preliminary data.</text>
</comment>
<evidence type="ECO:0000256" key="6">
    <source>
        <dbReference type="ARBA" id="ARBA00023212"/>
    </source>
</evidence>
<evidence type="ECO:0000256" key="4">
    <source>
        <dbReference type="ARBA" id="ARBA00022490"/>
    </source>
</evidence>
<feature type="chain" id="PRO_5032965474" evidence="8">
    <location>
        <begin position="17"/>
        <end position="641"/>
    </location>
</feature>
<dbReference type="PROSITE" id="PS01098">
    <property type="entry name" value="LIPASE_GDSL_SER"/>
    <property type="match status" value="1"/>
</dbReference>
<dbReference type="OrthoDB" id="10261999at2759"/>
<dbReference type="Pfam" id="PF13472">
    <property type="entry name" value="Lipase_GDSL_2"/>
    <property type="match status" value="1"/>
</dbReference>
<evidence type="ECO:0000256" key="1">
    <source>
        <dbReference type="ARBA" id="ARBA00004138"/>
    </source>
</evidence>
<evidence type="ECO:0000313" key="11">
    <source>
        <dbReference type="Proteomes" id="UP000601435"/>
    </source>
</evidence>
<dbReference type="SMART" id="SM00683">
    <property type="entry name" value="DM16"/>
    <property type="match status" value="2"/>
</dbReference>
<keyword evidence="6" id="KW-0206">Cytoskeleton</keyword>
<dbReference type="InterPro" id="IPR036514">
    <property type="entry name" value="SGNH_hydro_sf"/>
</dbReference>
<dbReference type="GO" id="GO:0036064">
    <property type="term" value="C:ciliary basal body"/>
    <property type="evidence" value="ECO:0007669"/>
    <property type="project" value="TreeGrafter"/>
</dbReference>
<dbReference type="CDD" id="cd00229">
    <property type="entry name" value="SGNH_hydrolase"/>
    <property type="match status" value="1"/>
</dbReference>
<protein>
    <submittedName>
        <fullName evidence="10">BBS5 protein</fullName>
    </submittedName>
</protein>
<dbReference type="GO" id="GO:0032266">
    <property type="term" value="F:phosphatidylinositol-3-phosphate binding"/>
    <property type="evidence" value="ECO:0007669"/>
    <property type="project" value="TreeGrafter"/>
</dbReference>
<gene>
    <name evidence="10" type="primary">BBS5</name>
    <name evidence="10" type="ORF">SNEC2469_LOCUS27342</name>
</gene>
<evidence type="ECO:0000256" key="2">
    <source>
        <dbReference type="ARBA" id="ARBA00004245"/>
    </source>
</evidence>
<dbReference type="InterPro" id="IPR013830">
    <property type="entry name" value="SGNH_hydro"/>
</dbReference>
<proteinExistence type="inferred from homology"/>
<keyword evidence="7" id="KW-0966">Cell projection</keyword>
<evidence type="ECO:0000256" key="8">
    <source>
        <dbReference type="SAM" id="SignalP"/>
    </source>
</evidence>
<reference evidence="10" key="1">
    <citation type="submission" date="2021-02" db="EMBL/GenBank/DDBJ databases">
        <authorList>
            <person name="Dougan E. K."/>
            <person name="Rhodes N."/>
            <person name="Thang M."/>
            <person name="Chan C."/>
        </authorList>
    </citation>
    <scope>NUCLEOTIDE SEQUENCE</scope>
</reference>
<dbReference type="GO" id="GO:0006629">
    <property type="term" value="P:lipid metabolic process"/>
    <property type="evidence" value="ECO:0007669"/>
    <property type="project" value="InterPro"/>
</dbReference>
<accession>A0A813AAF3</accession>
<feature type="domain" description="BBSome complex member BBS5 PH" evidence="9">
    <location>
        <begin position="382"/>
        <end position="436"/>
    </location>
</feature>
<evidence type="ECO:0000259" key="9">
    <source>
        <dbReference type="SMART" id="SM00683"/>
    </source>
</evidence>
<dbReference type="GO" id="GO:0016298">
    <property type="term" value="F:lipase activity"/>
    <property type="evidence" value="ECO:0007669"/>
    <property type="project" value="InterPro"/>
</dbReference>
<organism evidence="10 11">
    <name type="scientific">Symbiodinium necroappetens</name>
    <dbReference type="NCBI Taxonomy" id="1628268"/>
    <lineage>
        <taxon>Eukaryota</taxon>
        <taxon>Sar</taxon>
        <taxon>Alveolata</taxon>
        <taxon>Dinophyceae</taxon>
        <taxon>Suessiales</taxon>
        <taxon>Symbiodiniaceae</taxon>
        <taxon>Symbiodinium</taxon>
    </lineage>
</organism>
<evidence type="ECO:0000256" key="7">
    <source>
        <dbReference type="ARBA" id="ARBA00023273"/>
    </source>
</evidence>